<dbReference type="AlphaFoldDB" id="A0A8J8FI30"/>
<dbReference type="Proteomes" id="UP000598971">
    <property type="component" value="Unassembled WGS sequence"/>
</dbReference>
<evidence type="ECO:0000256" key="1">
    <source>
        <dbReference type="SAM" id="Coils"/>
    </source>
</evidence>
<gene>
    <name evidence="2" type="ORF">GD597_08350</name>
</gene>
<proteinExistence type="predicted"/>
<protein>
    <recommendedName>
        <fullName evidence="4">Type I restriction enzyme R protein N-terminal domain-containing protein</fullName>
    </recommendedName>
</protein>
<comment type="caution">
    <text evidence="2">The sequence shown here is derived from an EMBL/GenBank/DDBJ whole genome shotgun (WGS) entry which is preliminary data.</text>
</comment>
<keyword evidence="1" id="KW-0175">Coiled coil</keyword>
<feature type="coiled-coil region" evidence="1">
    <location>
        <begin position="151"/>
        <end position="196"/>
    </location>
</feature>
<evidence type="ECO:0008006" key="4">
    <source>
        <dbReference type="Google" id="ProtNLM"/>
    </source>
</evidence>
<name>A0A8J8FI30_9BACT</name>
<dbReference type="RefSeq" id="WP_171607389.1">
    <property type="nucleotide sequence ID" value="NZ_WHPF01000005.1"/>
</dbReference>
<evidence type="ECO:0000313" key="2">
    <source>
        <dbReference type="EMBL" id="NNV55464.1"/>
    </source>
</evidence>
<dbReference type="EMBL" id="WHPF01000005">
    <property type="protein sequence ID" value="NNV55464.1"/>
    <property type="molecule type" value="Genomic_DNA"/>
</dbReference>
<evidence type="ECO:0000313" key="3">
    <source>
        <dbReference type="Proteomes" id="UP000598971"/>
    </source>
</evidence>
<sequence length="325" mass="37621">MNIERLNILANTDFTNFIQSENNVKYKIIIPFLQAFNHVDLDLEHAAQGSRIDINIGNRIIVETKALGQNINQHVQQLADYCGKELPVLAILTNGRHFRIYSPQWRQLRSFTEKIIYEFELKNLSDINLINRLEKILDFTNYDNLEFIDHIEQREKEILKLKSQIDELKLLKKSEVNEVKDEIQDLKIQIQVLNEQIKLKEKFVTEIESGNIPELERLASEYLIPFLISMPTTLTRPINITSNPTTLSSINSTNRNIQSRKTSSPSARDWIEKIPGLKGVGGLNSWKDVCDHLAIAVDGDSARRRLKIWVDQNQPNWEKVPEPTK</sequence>
<reference evidence="2" key="1">
    <citation type="submission" date="2019-10" db="EMBL/GenBank/DDBJ databases">
        <title>Draft genome sequence of Panacibacter sp. KCS-6.</title>
        <authorList>
            <person name="Yim K.J."/>
        </authorList>
    </citation>
    <scope>NUCLEOTIDE SEQUENCE</scope>
    <source>
        <strain evidence="2">KCS-6</strain>
    </source>
</reference>
<accession>A0A8J8FI30</accession>
<keyword evidence="3" id="KW-1185">Reference proteome</keyword>
<organism evidence="2 3">
    <name type="scientific">Limnovirga soli</name>
    <dbReference type="NCBI Taxonomy" id="2656915"/>
    <lineage>
        <taxon>Bacteria</taxon>
        <taxon>Pseudomonadati</taxon>
        <taxon>Bacteroidota</taxon>
        <taxon>Chitinophagia</taxon>
        <taxon>Chitinophagales</taxon>
        <taxon>Chitinophagaceae</taxon>
        <taxon>Limnovirga</taxon>
    </lineage>
</organism>